<dbReference type="Pfam" id="PF00216">
    <property type="entry name" value="Bac_DNA_binding"/>
    <property type="match status" value="1"/>
</dbReference>
<dbReference type="GO" id="GO:0003677">
    <property type="term" value="F:DNA binding"/>
    <property type="evidence" value="ECO:0007669"/>
    <property type="project" value="UniProtKB-KW"/>
</dbReference>
<comment type="caution">
    <text evidence="1">The sequence shown here is derived from an EMBL/GenBank/DDBJ whole genome shotgun (WGS) entry which is preliminary data.</text>
</comment>
<gene>
    <name evidence="1" type="ORF">ACFPL4_31440</name>
</gene>
<protein>
    <submittedName>
        <fullName evidence="1">HU family DNA-binding protein</fullName>
    </submittedName>
</protein>
<dbReference type="GeneID" id="31234124"/>
<dbReference type="EMBL" id="JBHSJE010000012">
    <property type="protein sequence ID" value="MFC4982804.1"/>
    <property type="molecule type" value="Genomic_DNA"/>
</dbReference>
<dbReference type="InterPro" id="IPR010992">
    <property type="entry name" value="IHF-like_DNA-bd_dom_sf"/>
</dbReference>
<proteinExistence type="predicted"/>
<dbReference type="Gene3D" id="4.10.520.10">
    <property type="entry name" value="IHF-like DNA-binding proteins"/>
    <property type="match status" value="1"/>
</dbReference>
<evidence type="ECO:0000313" key="1">
    <source>
        <dbReference type="EMBL" id="MFC4982804.1"/>
    </source>
</evidence>
<keyword evidence="2" id="KW-1185">Reference proteome</keyword>
<dbReference type="Proteomes" id="UP001595908">
    <property type="component" value="Unassembled WGS sequence"/>
</dbReference>
<keyword evidence="1" id="KW-0238">DNA-binding</keyword>
<evidence type="ECO:0000313" key="2">
    <source>
        <dbReference type="Proteomes" id="UP001595908"/>
    </source>
</evidence>
<reference evidence="2" key="1">
    <citation type="journal article" date="2019" name="Int. J. Syst. Evol. Microbiol.">
        <title>The Global Catalogue of Microorganisms (GCM) 10K type strain sequencing project: providing services to taxonomists for standard genome sequencing and annotation.</title>
        <authorList>
            <consortium name="The Broad Institute Genomics Platform"/>
            <consortium name="The Broad Institute Genome Sequencing Center for Infectious Disease"/>
            <person name="Wu L."/>
            <person name="Ma J."/>
        </authorList>
    </citation>
    <scope>NUCLEOTIDE SEQUENCE [LARGE SCALE GENOMIC DNA]</scope>
    <source>
        <strain evidence="2">ICMP 257</strain>
    </source>
</reference>
<sequence length="84" mass="8474">MDRSGLIEAIGRKTAGGGELPADQIGRVVDAVFGTVGEAGAIAEALRAGRTVTLVGFGSFHQVGGDAALRPGKALNEFIHDQAG</sequence>
<name>A0ABV9VIW8_STRAZ</name>
<dbReference type="RefSeq" id="WP_033301002.1">
    <property type="nucleotide sequence ID" value="NZ_CAKMXI010000017.1"/>
</dbReference>
<dbReference type="SUPFAM" id="SSF47729">
    <property type="entry name" value="IHF-like DNA-binding proteins"/>
    <property type="match status" value="1"/>
</dbReference>
<dbReference type="InterPro" id="IPR000119">
    <property type="entry name" value="Hist_DNA-bd"/>
</dbReference>
<organism evidence="1 2">
    <name type="scientific">Streptomyces atroolivaceus</name>
    <dbReference type="NCBI Taxonomy" id="66869"/>
    <lineage>
        <taxon>Bacteria</taxon>
        <taxon>Bacillati</taxon>
        <taxon>Actinomycetota</taxon>
        <taxon>Actinomycetes</taxon>
        <taxon>Kitasatosporales</taxon>
        <taxon>Streptomycetaceae</taxon>
        <taxon>Streptomyces</taxon>
    </lineage>
</organism>
<accession>A0ABV9VIW8</accession>